<dbReference type="RefSeq" id="WP_283832850.1">
    <property type="nucleotide sequence ID" value="NZ_JASJEU010000022.1"/>
</dbReference>
<dbReference type="EMBL" id="JASJEU010000022">
    <property type="protein sequence ID" value="MDJ1651507.1"/>
    <property type="molecule type" value="Genomic_DNA"/>
</dbReference>
<accession>A0ABT7DPN4</accession>
<keyword evidence="2" id="KW-0472">Membrane</keyword>
<dbReference type="Proteomes" id="UP001232750">
    <property type="component" value="Unassembled WGS sequence"/>
</dbReference>
<keyword evidence="2" id="KW-1133">Transmembrane helix</keyword>
<evidence type="ECO:0000256" key="2">
    <source>
        <dbReference type="SAM" id="Phobius"/>
    </source>
</evidence>
<name>A0ABT7DPN4_9ACTN</name>
<feature type="compositionally biased region" description="Low complexity" evidence="1">
    <location>
        <begin position="11"/>
        <end position="24"/>
    </location>
</feature>
<feature type="transmembrane region" description="Helical" evidence="2">
    <location>
        <begin position="62"/>
        <end position="83"/>
    </location>
</feature>
<gene>
    <name evidence="3" type="ORF">QNJ86_11905</name>
</gene>
<keyword evidence="4" id="KW-1185">Reference proteome</keyword>
<evidence type="ECO:0000313" key="3">
    <source>
        <dbReference type="EMBL" id="MDJ1651507.1"/>
    </source>
</evidence>
<evidence type="ECO:0000313" key="4">
    <source>
        <dbReference type="Proteomes" id="UP001232750"/>
    </source>
</evidence>
<feature type="region of interest" description="Disordered" evidence="1">
    <location>
        <begin position="1"/>
        <end position="53"/>
    </location>
</feature>
<comment type="caution">
    <text evidence="3">The sequence shown here is derived from an EMBL/GenBank/DDBJ whole genome shotgun (WGS) entry which is preliminary data.</text>
</comment>
<feature type="region of interest" description="Disordered" evidence="1">
    <location>
        <begin position="211"/>
        <end position="274"/>
    </location>
</feature>
<sequence length="274" mass="29668">MTRKRKKTEQATSASTSRRGASASEQRSSVRTSARTNSGRGGEETEGSSRSRKRVAKKRRRWPYIVVLVLFALVVAVAGLFSWDRWMRYDDSLEFVGEWQVKGTSTVIVIDKESVKLTEDVVYGYTLDTGAKTLELTFGNKGGHGRYRFSPDRTRLFIVEGPDYSGTSTLFEDIGWTAQNLVRALQGEPPLEYADGEGVTSLVRVSHDGAAVPRTDPSLVAPAPAPAPSATPDDQGKDAAKDEAPQSTPDDTKSADPGVPATPGEIFDVNDVAA</sequence>
<organism evidence="3 4">
    <name type="scientific">Gordonibacter faecis</name>
    <dbReference type="NCBI Taxonomy" id="3047475"/>
    <lineage>
        <taxon>Bacteria</taxon>
        <taxon>Bacillati</taxon>
        <taxon>Actinomycetota</taxon>
        <taxon>Coriobacteriia</taxon>
        <taxon>Eggerthellales</taxon>
        <taxon>Eggerthellaceae</taxon>
        <taxon>Gordonibacter</taxon>
    </lineage>
</organism>
<keyword evidence="2" id="KW-0812">Transmembrane</keyword>
<proteinExistence type="predicted"/>
<feature type="compositionally biased region" description="Basic and acidic residues" evidence="1">
    <location>
        <begin position="234"/>
        <end position="254"/>
    </location>
</feature>
<feature type="compositionally biased region" description="Polar residues" evidence="1">
    <location>
        <begin position="25"/>
        <end position="34"/>
    </location>
</feature>
<evidence type="ECO:0000256" key="1">
    <source>
        <dbReference type="SAM" id="MobiDB-lite"/>
    </source>
</evidence>
<reference evidence="3 4" key="1">
    <citation type="submission" date="2023-05" db="EMBL/GenBank/DDBJ databases">
        <title>Gordonibacter KGMB12511T sp. nov., isolated from faeces of healthy Korean.</title>
        <authorList>
            <person name="Kim H.S."/>
            <person name="Kim J.-S."/>
            <person name="Suh M.K."/>
            <person name="Eom M.K."/>
            <person name="Do H.E."/>
            <person name="Lee J.-S."/>
        </authorList>
    </citation>
    <scope>NUCLEOTIDE SEQUENCE [LARGE SCALE GENOMIC DNA]</scope>
    <source>
        <strain evidence="3 4">KGMB12511</strain>
    </source>
</reference>
<protein>
    <submittedName>
        <fullName evidence="3">Uncharacterized protein</fullName>
    </submittedName>
</protein>